<gene>
    <name evidence="1" type="ORF">PR048_002967</name>
</gene>
<evidence type="ECO:0000313" key="1">
    <source>
        <dbReference type="EMBL" id="KAJ8897618.1"/>
    </source>
</evidence>
<evidence type="ECO:0000313" key="2">
    <source>
        <dbReference type="Proteomes" id="UP001159363"/>
    </source>
</evidence>
<sequence>MELHDETWEDKVKLPESLFINRKQRTVKILTERLRIVELRLKKRMLIGEDTALFFRKKTFPHGNIKKVNPSKKKACFCCTDEGHFILERPKLKNMEPKHQHNDEYDFFCMCIRHWRKTHK</sequence>
<comment type="caution">
    <text evidence="1">The sequence shown here is derived from an EMBL/GenBank/DDBJ whole genome shotgun (WGS) entry which is preliminary data.</text>
</comment>
<dbReference type="EMBL" id="JARBHB010000001">
    <property type="protein sequence ID" value="KAJ8897618.1"/>
    <property type="molecule type" value="Genomic_DNA"/>
</dbReference>
<keyword evidence="2" id="KW-1185">Reference proteome</keyword>
<name>A0ABQ9ILN8_9NEOP</name>
<dbReference type="Proteomes" id="UP001159363">
    <property type="component" value="Chromosome 1"/>
</dbReference>
<organism evidence="1 2">
    <name type="scientific">Dryococelus australis</name>
    <dbReference type="NCBI Taxonomy" id="614101"/>
    <lineage>
        <taxon>Eukaryota</taxon>
        <taxon>Metazoa</taxon>
        <taxon>Ecdysozoa</taxon>
        <taxon>Arthropoda</taxon>
        <taxon>Hexapoda</taxon>
        <taxon>Insecta</taxon>
        <taxon>Pterygota</taxon>
        <taxon>Neoptera</taxon>
        <taxon>Polyneoptera</taxon>
        <taxon>Phasmatodea</taxon>
        <taxon>Verophasmatodea</taxon>
        <taxon>Anareolatae</taxon>
        <taxon>Phasmatidae</taxon>
        <taxon>Eurycanthinae</taxon>
        <taxon>Dryococelus</taxon>
    </lineage>
</organism>
<protein>
    <submittedName>
        <fullName evidence="1">Uncharacterized protein</fullName>
    </submittedName>
</protein>
<proteinExistence type="predicted"/>
<accession>A0ABQ9ILN8</accession>
<reference evidence="1 2" key="1">
    <citation type="submission" date="2023-02" db="EMBL/GenBank/DDBJ databases">
        <title>LHISI_Scaffold_Assembly.</title>
        <authorList>
            <person name="Stuart O.P."/>
            <person name="Cleave R."/>
            <person name="Magrath M.J.L."/>
            <person name="Mikheyev A.S."/>
        </authorList>
    </citation>
    <scope>NUCLEOTIDE SEQUENCE [LARGE SCALE GENOMIC DNA]</scope>
    <source>
        <strain evidence="1">Daus_M_001</strain>
        <tissue evidence="1">Leg muscle</tissue>
    </source>
</reference>